<dbReference type="RefSeq" id="WP_271715975.1">
    <property type="nucleotide sequence ID" value="NZ_AP024169.1"/>
</dbReference>
<feature type="region of interest" description="Disordered" evidence="5">
    <location>
        <begin position="1325"/>
        <end position="1360"/>
    </location>
</feature>
<name>A0A7R7EL09_9FIRM</name>
<evidence type="ECO:0000259" key="7">
    <source>
        <dbReference type="Pfam" id="PF06452"/>
    </source>
</evidence>
<evidence type="ECO:0000256" key="2">
    <source>
        <dbReference type="ARBA" id="ARBA00022801"/>
    </source>
</evidence>
<feature type="compositionally biased region" description="Low complexity" evidence="5">
    <location>
        <begin position="1333"/>
        <end position="1358"/>
    </location>
</feature>
<feature type="region of interest" description="Disordered" evidence="5">
    <location>
        <begin position="1271"/>
        <end position="1310"/>
    </location>
</feature>
<organism evidence="8 9">
    <name type="scientific">Anaeromicropila herbilytica</name>
    <dbReference type="NCBI Taxonomy" id="2785025"/>
    <lineage>
        <taxon>Bacteria</taxon>
        <taxon>Bacillati</taxon>
        <taxon>Bacillota</taxon>
        <taxon>Clostridia</taxon>
        <taxon>Lachnospirales</taxon>
        <taxon>Lachnospiraceae</taxon>
        <taxon>Anaeromicropila</taxon>
    </lineage>
</organism>
<dbReference type="InterPro" id="IPR013783">
    <property type="entry name" value="Ig-like_fold"/>
</dbReference>
<dbReference type="Pfam" id="PF06452">
    <property type="entry name" value="CBM9_1"/>
    <property type="match status" value="1"/>
</dbReference>
<dbReference type="SUPFAM" id="SSF49899">
    <property type="entry name" value="Concanavalin A-like lectins/glucanases"/>
    <property type="match status" value="2"/>
</dbReference>
<proteinExistence type="inferred from homology"/>
<keyword evidence="2" id="KW-0378">Hydrolase</keyword>
<dbReference type="InterPro" id="IPR013320">
    <property type="entry name" value="ConA-like_dom_sf"/>
</dbReference>
<sequence length="1589" mass="172879">MKWRKIVAWMLIMLQVIMLLPVTSLAATYSKTVSAKLTMNAPIIDGELDDSIWSLDNPVSLSMLGNSSYSAIYDVKWDAKNVYFAVEVIGDTELIDGDSWMNGDVVSIMLDPTCHQNSPYVKGDWQIGIGYNSVDNNKPYILMGSAVQNDTTKLYQDISAVTKATSKGWNAEFSLSWESLGIDPNTEKEMGFDLAVDNKLSTHGTNECDTVVWWAENNATSFWNDTSGFGKLVLSNDVVSAQNEPILNVDFTDGTEKDSSTGAHQAVKYGSPAISSNDHLGKNMASFNGVDDAYAYPMTTDDYAKIQNGYTMESMMKLNGTQGAPCMNLENGGLGYQLNQDGKTLEFTTTVSGSAITVSSDISSLKNQWIHTVSTYDGTNVNLYINGELKDSKPASGELTIPADSAKWFVLGADTNASGNIENPMDCNLSFVRIFSGTMDQSMIAKLYAKANDIHIIVNSSEELTSAVNETVTIPTANAYDANNNYDVTITVKDPNKNEVSVSNGTFIPEIAGVYLITYQAFNKTVVKKVTVSPKSDWKQLGRDGVKVRLAVGSDIHIGSNAAASTKFRNALSVFKTIDPNLDALAFVGDITDSGLPTQYNTLMRIAKESGLSDKIKWCMGNHEFYGWSSTTDAINQFKASTGSSPNEVVKIGGSNGITLIKLGASDANADYSGQYEFLKNALETAAKENPTAPIFVLAHHGVPNTAYVTDEWYGTYGDDMIKLMAKYPQIIHISGHSHSTVDDPRSIDQSAGFTCIQDSTVAAYFENESGMINSEGSHSTYPEYSSEASQALMIDVDNNNVVTIRRMDLTSAKYINGDDPWVINTPDLVANKNFTYTKELAKTSKPPVFASGSTVKATKTSANSVNFSFSQASAADALDSIVLGDSDSNMVHSYKMIIENTKTGEKVSDKKFQRDYYLRFSDYYRSTQSPTLSAKINGLEPKTEYKIEVFALTPYNVESSNSISTTFTTEAASNKPSEKILDVDFADGTAKDNSEVAHNTVVKGAPVLSNNEALGKYMASFDGEDDAYAYYLSSEDYDKFKESFTMGCMFQLNQYKNSDIFMNCEGAGLGYELNGDGHTLEFWAHINGEYKVVSTDISTIKNKWIHAVTTYDGTEMKLYINGTLKDSKNTSGTLDIPNDLAKWLMIGSDTGNEGNVQSPANCNVSNALLLSGAISGQDVLALYQKDNPIRITVKDEIKSNGTVGDQIVIPVGTARDANNNYDVTIDVLDPDGKAVNIENGKIVLSKAGTYKVQYNAGSSKKTYSIIVASSEPSTPTPTPTTQPTVAPTTVPTATPTTKPTTAPTTVPTAIPTIATPIPTVKPTIVPTPIPTTKPTTVPTPKSTTVPSTKPTDTPTTAKKSREVTMNFKCDDSKNTSAKITITRTILSDGTKKDTLHLDEHAITKTIKALVKQKNTHLIINISDTKNDYADEVEVQLTKDIASILVKNNATLQVQTKKGNIEISKKSLINSKGKNIRITISDIKDKKIIKDMMNSLSKKSKGTTMIGLPIHIKMNQNYNMKVTIPIDTKVLPTNKDKMKEFISSLVVMIQGDDHKIHLQKGTIIYNEHGVPIGITISIDQSCSLASIKK</sequence>
<dbReference type="CDD" id="cd00063">
    <property type="entry name" value="FN3"/>
    <property type="match status" value="1"/>
</dbReference>
<dbReference type="Gene3D" id="3.60.21.10">
    <property type="match status" value="1"/>
</dbReference>
<dbReference type="GO" id="GO:0016052">
    <property type="term" value="P:carbohydrate catabolic process"/>
    <property type="evidence" value="ECO:0007669"/>
    <property type="project" value="InterPro"/>
</dbReference>
<feature type="compositionally biased region" description="Low complexity" evidence="5">
    <location>
        <begin position="1282"/>
        <end position="1310"/>
    </location>
</feature>
<dbReference type="Pfam" id="PF13385">
    <property type="entry name" value="Laminin_G_3"/>
    <property type="match status" value="2"/>
</dbReference>
<dbReference type="GO" id="GO:0030246">
    <property type="term" value="F:carbohydrate binding"/>
    <property type="evidence" value="ECO:0007669"/>
    <property type="project" value="InterPro"/>
</dbReference>
<accession>A0A7R7EL09</accession>
<evidence type="ECO:0000313" key="9">
    <source>
        <dbReference type="Proteomes" id="UP000595897"/>
    </source>
</evidence>
<protein>
    <submittedName>
        <fullName evidence="8">Uncharacterized protein</fullName>
    </submittedName>
</protein>
<evidence type="ECO:0000256" key="4">
    <source>
        <dbReference type="ARBA" id="ARBA00025742"/>
    </source>
</evidence>
<dbReference type="InterPro" id="IPR003961">
    <property type="entry name" value="FN3_dom"/>
</dbReference>
<evidence type="ECO:0000256" key="1">
    <source>
        <dbReference type="ARBA" id="ARBA00022723"/>
    </source>
</evidence>
<dbReference type="KEGG" id="ahb:bsdtb5_20750"/>
<comment type="similarity">
    <text evidence="4">Belongs to the cyclic nucleotide phosphodiesterase class-III family.</text>
</comment>
<dbReference type="InterPro" id="IPR050884">
    <property type="entry name" value="CNP_phosphodiesterase-III"/>
</dbReference>
<dbReference type="InterPro" id="IPR010502">
    <property type="entry name" value="Carb-bd_dom_fam9"/>
</dbReference>
<keyword evidence="1" id="KW-0479">Metal-binding</keyword>
<dbReference type="InterPro" id="IPR004843">
    <property type="entry name" value="Calcineurin-like_PHP"/>
</dbReference>
<dbReference type="Gene3D" id="2.60.40.10">
    <property type="entry name" value="Immunoglobulins"/>
    <property type="match status" value="1"/>
</dbReference>
<dbReference type="SUPFAM" id="SSF56300">
    <property type="entry name" value="Metallo-dependent phosphatases"/>
    <property type="match status" value="1"/>
</dbReference>
<keyword evidence="3" id="KW-0408">Iron</keyword>
<evidence type="ECO:0000259" key="6">
    <source>
        <dbReference type="Pfam" id="PF00149"/>
    </source>
</evidence>
<dbReference type="InterPro" id="IPR029052">
    <property type="entry name" value="Metallo-depent_PP-like"/>
</dbReference>
<dbReference type="Pfam" id="PF00149">
    <property type="entry name" value="Metallophos"/>
    <property type="match status" value="1"/>
</dbReference>
<dbReference type="GO" id="GO:0004553">
    <property type="term" value="F:hydrolase activity, hydrolyzing O-glycosyl compounds"/>
    <property type="evidence" value="ECO:0007669"/>
    <property type="project" value="InterPro"/>
</dbReference>
<dbReference type="Gene3D" id="2.60.120.200">
    <property type="match status" value="2"/>
</dbReference>
<dbReference type="EMBL" id="AP024169">
    <property type="protein sequence ID" value="BCN30780.1"/>
    <property type="molecule type" value="Genomic_DNA"/>
</dbReference>
<dbReference type="SUPFAM" id="SSF49344">
    <property type="entry name" value="CBD9-like"/>
    <property type="match status" value="1"/>
</dbReference>
<dbReference type="Gene3D" id="2.60.40.1190">
    <property type="match status" value="1"/>
</dbReference>
<dbReference type="PANTHER" id="PTHR42988:SF2">
    <property type="entry name" value="CYCLIC NUCLEOTIDE PHOSPHODIESTERASE CBUA0032-RELATED"/>
    <property type="match status" value="1"/>
</dbReference>
<feature type="domain" description="Calcineurin-like phosphoesterase" evidence="6">
    <location>
        <begin position="549"/>
        <end position="740"/>
    </location>
</feature>
<evidence type="ECO:0000256" key="5">
    <source>
        <dbReference type="SAM" id="MobiDB-lite"/>
    </source>
</evidence>
<dbReference type="GO" id="GO:0046872">
    <property type="term" value="F:metal ion binding"/>
    <property type="evidence" value="ECO:0007669"/>
    <property type="project" value="UniProtKB-KW"/>
</dbReference>
<dbReference type="Proteomes" id="UP000595897">
    <property type="component" value="Chromosome"/>
</dbReference>
<keyword evidence="9" id="KW-1185">Reference proteome</keyword>
<evidence type="ECO:0000256" key="3">
    <source>
        <dbReference type="ARBA" id="ARBA00023004"/>
    </source>
</evidence>
<evidence type="ECO:0000313" key="8">
    <source>
        <dbReference type="EMBL" id="BCN30780.1"/>
    </source>
</evidence>
<dbReference type="PANTHER" id="PTHR42988">
    <property type="entry name" value="PHOSPHOHYDROLASE"/>
    <property type="match status" value="1"/>
</dbReference>
<feature type="domain" description="Carbohydrate-binding" evidence="7">
    <location>
        <begin position="44"/>
        <end position="235"/>
    </location>
</feature>
<gene>
    <name evidence="8" type="ORF">bsdtb5_20750</name>
</gene>
<reference evidence="8 9" key="1">
    <citation type="submission" date="2020-11" db="EMBL/GenBank/DDBJ databases">
        <title>Draft genome sequencing of a Lachnospiraceae strain isolated from anoxic soil subjected to BSD treatment.</title>
        <authorList>
            <person name="Uek A."/>
            <person name="Tonouchi A."/>
        </authorList>
    </citation>
    <scope>NUCLEOTIDE SEQUENCE [LARGE SCALE GENOMIC DNA]</scope>
    <source>
        <strain evidence="8 9">TB5</strain>
    </source>
</reference>